<feature type="region of interest" description="Disordered" evidence="2">
    <location>
        <begin position="526"/>
        <end position="549"/>
    </location>
</feature>
<feature type="region of interest" description="Disordered" evidence="2">
    <location>
        <begin position="1"/>
        <end position="29"/>
    </location>
</feature>
<feature type="region of interest" description="Disordered" evidence="2">
    <location>
        <begin position="255"/>
        <end position="292"/>
    </location>
</feature>
<feature type="compositionally biased region" description="Polar residues" evidence="2">
    <location>
        <begin position="413"/>
        <end position="422"/>
    </location>
</feature>
<protein>
    <submittedName>
        <fullName evidence="3">Uncharacterized protein</fullName>
    </submittedName>
</protein>
<organism evidence="3 4">
    <name type="scientific">Durusdinium trenchii</name>
    <dbReference type="NCBI Taxonomy" id="1381693"/>
    <lineage>
        <taxon>Eukaryota</taxon>
        <taxon>Sar</taxon>
        <taxon>Alveolata</taxon>
        <taxon>Dinophyceae</taxon>
        <taxon>Suessiales</taxon>
        <taxon>Symbiodiniaceae</taxon>
        <taxon>Durusdinium</taxon>
    </lineage>
</organism>
<feature type="compositionally biased region" description="Basic and acidic residues" evidence="2">
    <location>
        <begin position="1063"/>
        <end position="1076"/>
    </location>
</feature>
<dbReference type="SUPFAM" id="SSF48403">
    <property type="entry name" value="Ankyrin repeat"/>
    <property type="match status" value="1"/>
</dbReference>
<dbReference type="Pfam" id="PF00023">
    <property type="entry name" value="Ank"/>
    <property type="match status" value="1"/>
</dbReference>
<feature type="compositionally biased region" description="Polar residues" evidence="2">
    <location>
        <begin position="1050"/>
        <end position="1060"/>
    </location>
</feature>
<evidence type="ECO:0000313" key="3">
    <source>
        <dbReference type="EMBL" id="CAK9009724.1"/>
    </source>
</evidence>
<gene>
    <name evidence="3" type="ORF">SCF082_LOCUS10392</name>
</gene>
<feature type="non-terminal residue" evidence="3">
    <location>
        <position position="1176"/>
    </location>
</feature>
<keyword evidence="1" id="KW-0040">ANK repeat</keyword>
<feature type="region of interest" description="Disordered" evidence="2">
    <location>
        <begin position="998"/>
        <end position="1033"/>
    </location>
</feature>
<dbReference type="InterPro" id="IPR002110">
    <property type="entry name" value="Ankyrin_rpt"/>
</dbReference>
<dbReference type="EMBL" id="CAXAMM010006069">
    <property type="protein sequence ID" value="CAK9009724.1"/>
    <property type="molecule type" value="Genomic_DNA"/>
</dbReference>
<dbReference type="Gene3D" id="1.25.40.20">
    <property type="entry name" value="Ankyrin repeat-containing domain"/>
    <property type="match status" value="1"/>
</dbReference>
<dbReference type="Proteomes" id="UP001642464">
    <property type="component" value="Unassembled WGS sequence"/>
</dbReference>
<dbReference type="PROSITE" id="PS50088">
    <property type="entry name" value="ANK_REPEAT"/>
    <property type="match status" value="1"/>
</dbReference>
<evidence type="ECO:0000256" key="1">
    <source>
        <dbReference type="PROSITE-ProRule" id="PRU00023"/>
    </source>
</evidence>
<feature type="region of interest" description="Disordered" evidence="2">
    <location>
        <begin position="1047"/>
        <end position="1128"/>
    </location>
</feature>
<feature type="compositionally biased region" description="Polar residues" evidence="2">
    <location>
        <begin position="696"/>
        <end position="705"/>
    </location>
</feature>
<feature type="region of interest" description="Disordered" evidence="2">
    <location>
        <begin position="588"/>
        <end position="610"/>
    </location>
</feature>
<feature type="region of interest" description="Disordered" evidence="2">
    <location>
        <begin position="785"/>
        <end position="812"/>
    </location>
</feature>
<name>A0ABP0J5U7_9DINO</name>
<feature type="compositionally biased region" description="Low complexity" evidence="2">
    <location>
        <begin position="492"/>
        <end position="509"/>
    </location>
</feature>
<evidence type="ECO:0000313" key="4">
    <source>
        <dbReference type="Proteomes" id="UP001642464"/>
    </source>
</evidence>
<keyword evidence="4" id="KW-1185">Reference proteome</keyword>
<accession>A0ABP0J5U7</accession>
<feature type="compositionally biased region" description="Polar residues" evidence="2">
    <location>
        <begin position="461"/>
        <end position="481"/>
    </location>
</feature>
<dbReference type="PROSITE" id="PS50297">
    <property type="entry name" value="ANK_REP_REGION"/>
    <property type="match status" value="1"/>
</dbReference>
<proteinExistence type="predicted"/>
<reference evidence="3 4" key="1">
    <citation type="submission" date="2024-02" db="EMBL/GenBank/DDBJ databases">
        <authorList>
            <person name="Chen Y."/>
            <person name="Shah S."/>
            <person name="Dougan E. K."/>
            <person name="Thang M."/>
            <person name="Chan C."/>
        </authorList>
    </citation>
    <scope>NUCLEOTIDE SEQUENCE [LARGE SCALE GENOMIC DNA]</scope>
</reference>
<feature type="compositionally biased region" description="Basic and acidic residues" evidence="2">
    <location>
        <begin position="276"/>
        <end position="292"/>
    </location>
</feature>
<dbReference type="InterPro" id="IPR036770">
    <property type="entry name" value="Ankyrin_rpt-contain_sf"/>
</dbReference>
<evidence type="ECO:0000256" key="2">
    <source>
        <dbReference type="SAM" id="MobiDB-lite"/>
    </source>
</evidence>
<feature type="compositionally biased region" description="Basic and acidic residues" evidence="2">
    <location>
        <begin position="708"/>
        <end position="721"/>
    </location>
</feature>
<comment type="caution">
    <text evidence="3">The sequence shown here is derived from an EMBL/GenBank/DDBJ whole genome shotgun (WGS) entry which is preliminary data.</text>
</comment>
<feature type="region of interest" description="Disordered" evidence="2">
    <location>
        <begin position="696"/>
        <end position="727"/>
    </location>
</feature>
<feature type="region of interest" description="Disordered" evidence="2">
    <location>
        <begin position="411"/>
        <end position="445"/>
    </location>
</feature>
<feature type="compositionally biased region" description="Low complexity" evidence="2">
    <location>
        <begin position="1090"/>
        <end position="1101"/>
    </location>
</feature>
<sequence>MRLLLEARAQAATSDEEPKPKPPKQRSSEANAEVLRQLMKANADSNLGDAQDTLSIVWTTCIEIADTTPLIEAVRFGDLEVCRLLLDRGADAQLRGAHGLSAVDLAWLTQRGSWRRLALLCDDTGRLLRDGDPLGVRRRLLVADAKAIPTEEELPEEEQWLRWTLEELQQEAQQRGLRLVHATRETLLTCLHQARSWEALSSGDLRQESMRRGLPESCDRKEVLHMLKQDLSWEHMEEDTEQLRKACELRHFNTAGQRKAPKASAKSSATRQAPRNVREVETEERLSCSRHTVESSAKPALSMVHVVAPHKLQRATVGDLKATRKIILANQMFKDKGSKLCKIKEEDMCILVYHDAAWTAKGIGYMVDAKAKAAGKEMEIHLETFRRLADAYEALMAAADVEDAVHQEGCNVPVSNQPQASVPQGVPSRTPEALVRPQKPRPPPEEVTLLRRMLREHRQAQLDSSPRSTGTPRRQEATQAWPSILQRRSLQRPMYPMWRPSRRPSPQWRDVGMPNVQQPFLADALQHRSAASRPASPPQPIHRQRGLQEAQERLHEAKAYQELLELQEIQRRLQHMGLEEAQVVNEHPAAASGGSSFRSWMPERPVEKSPDMPNVRFPQAAGDGPQWGDLQLQLHEQLETLRQKLRSHSTKELKTEAIKADRSLEAQAGFAEFMKRQHDSLAERLFQSGFIPELNASSGSMSTVLPTGRHESEDTEQRESEPASPELSQLLHPAAAPVEAQRKAQRPQYFQLSPDTSQNILQDSNSPSFDGFEAYQQPFVLSPCGHAGRASSPASGLSEKEVQLDSSPRRRSLQRPMYPMWRPSRRPSPQWRDVGMPNVQQPFLADALQSPSCINAKQGWACRSASPPQQLHQQLGHLQQVEEQLHKLKEPTRRRDVHQVYQELLQLQEIQRSLQHLGLEEEHVVTSEQSPAASCGGILFAQTGERGNNSASFTPEQLVEMEKLTGTPSVPFPRFGAGEGPQWGDLQLRLLQQLEMLQQKQPTQSTKEVQTDPAEDEDGPESESQAEFMKRQHDSLAERLFQSGFIPELNASSGSMSTVLPTGRHESEDTEQRESEPASPELSQLSRPSALAAGPKAQAQQKAERSSDGNIVQDSKLRSSHGTQESDSLSFDRFEVCQQSFVLSPSGHVRTASSPASGGLAEKEEAQYSIFCGMAA</sequence>
<feature type="region of interest" description="Disordered" evidence="2">
    <location>
        <begin position="457"/>
        <end position="513"/>
    </location>
</feature>
<feature type="repeat" description="ANK" evidence="1">
    <location>
        <begin position="65"/>
        <end position="97"/>
    </location>
</feature>